<evidence type="ECO:0000313" key="3">
    <source>
        <dbReference type="Proteomes" id="UP001064087"/>
    </source>
</evidence>
<dbReference type="SUPFAM" id="SSF52821">
    <property type="entry name" value="Rhodanese/Cell cycle control phosphatase"/>
    <property type="match status" value="1"/>
</dbReference>
<dbReference type="PANTHER" id="PTHR43031:SF1">
    <property type="entry name" value="PYRIDINE NUCLEOTIDE-DISULPHIDE OXIDOREDUCTASE"/>
    <property type="match status" value="1"/>
</dbReference>
<dbReference type="Gene3D" id="3.40.250.10">
    <property type="entry name" value="Rhodanese-like domain"/>
    <property type="match status" value="1"/>
</dbReference>
<dbReference type="EMBL" id="CP106738">
    <property type="protein sequence ID" value="UXX84823.1"/>
    <property type="molecule type" value="Genomic_DNA"/>
</dbReference>
<dbReference type="RefSeq" id="WP_263048935.1">
    <property type="nucleotide sequence ID" value="NZ_CP106738.1"/>
</dbReference>
<dbReference type="InterPro" id="IPR001763">
    <property type="entry name" value="Rhodanese-like_dom"/>
</dbReference>
<organism evidence="2 3">
    <name type="scientific">Roseovarius pelagicus</name>
    <dbReference type="NCBI Taxonomy" id="2980108"/>
    <lineage>
        <taxon>Bacteria</taxon>
        <taxon>Pseudomonadati</taxon>
        <taxon>Pseudomonadota</taxon>
        <taxon>Alphaproteobacteria</taxon>
        <taxon>Rhodobacterales</taxon>
        <taxon>Roseobacteraceae</taxon>
        <taxon>Roseovarius</taxon>
    </lineage>
</organism>
<dbReference type="Pfam" id="PF00581">
    <property type="entry name" value="Rhodanese"/>
    <property type="match status" value="1"/>
</dbReference>
<evidence type="ECO:0000313" key="2">
    <source>
        <dbReference type="EMBL" id="UXX84823.1"/>
    </source>
</evidence>
<dbReference type="InterPro" id="IPR036873">
    <property type="entry name" value="Rhodanese-like_dom_sf"/>
</dbReference>
<evidence type="ECO:0000259" key="1">
    <source>
        <dbReference type="PROSITE" id="PS50206"/>
    </source>
</evidence>
<accession>A0ABY6DIN4</accession>
<reference evidence="2" key="1">
    <citation type="submission" date="2022-10" db="EMBL/GenBank/DDBJ databases">
        <title>Roseovarius pelagicus sp. nov., isolated from Arctic seawater.</title>
        <authorList>
            <person name="Hong Y.W."/>
            <person name="Hwang C.Y."/>
        </authorList>
    </citation>
    <scope>NUCLEOTIDE SEQUENCE</scope>
    <source>
        <strain evidence="2">HL-MP18</strain>
    </source>
</reference>
<dbReference type="InterPro" id="IPR050229">
    <property type="entry name" value="GlpE_sulfurtransferase"/>
</dbReference>
<gene>
    <name evidence="2" type="ORF">N7U68_09375</name>
</gene>
<dbReference type="CDD" id="cd00158">
    <property type="entry name" value="RHOD"/>
    <property type="match status" value="1"/>
</dbReference>
<dbReference type="SMART" id="SM00450">
    <property type="entry name" value="RHOD"/>
    <property type="match status" value="1"/>
</dbReference>
<proteinExistence type="predicted"/>
<dbReference type="PANTHER" id="PTHR43031">
    <property type="entry name" value="FAD-DEPENDENT OXIDOREDUCTASE"/>
    <property type="match status" value="1"/>
</dbReference>
<sequence length="128" mass="13751">MQTEKIDGGTLDTMSVDEVAEEWEANRIVLIDVRTPPEFMMEHIGGAMLMPVASFDPAKLPSQADKRIVLMCGSDKRSGKMARQALASGLDRVAHMQGGFGAWKKAGQPHIAIDMASGAPKKIDAADV</sequence>
<dbReference type="Proteomes" id="UP001064087">
    <property type="component" value="Chromosome"/>
</dbReference>
<keyword evidence="3" id="KW-1185">Reference proteome</keyword>
<protein>
    <submittedName>
        <fullName evidence="2">Rhodanese-like domain-containing protein</fullName>
    </submittedName>
</protein>
<name>A0ABY6DIN4_9RHOB</name>
<dbReference type="PROSITE" id="PS50206">
    <property type="entry name" value="RHODANESE_3"/>
    <property type="match status" value="1"/>
</dbReference>
<feature type="domain" description="Rhodanese" evidence="1">
    <location>
        <begin position="24"/>
        <end position="112"/>
    </location>
</feature>